<dbReference type="InterPro" id="IPR032466">
    <property type="entry name" value="Metal_Hydrolase"/>
</dbReference>
<dbReference type="InterPro" id="IPR050287">
    <property type="entry name" value="MTA/SAH_deaminase"/>
</dbReference>
<dbReference type="RefSeq" id="WP_310268711.1">
    <property type="nucleotide sequence ID" value="NZ_JAVDXW010000001.1"/>
</dbReference>
<feature type="domain" description="Amidohydrolase-related" evidence="2">
    <location>
        <begin position="48"/>
        <end position="413"/>
    </location>
</feature>
<evidence type="ECO:0000313" key="3">
    <source>
        <dbReference type="EMBL" id="MDR7300253.1"/>
    </source>
</evidence>
<dbReference type="SUPFAM" id="SSF51556">
    <property type="entry name" value="Metallo-dependent hydrolases"/>
    <property type="match status" value="1"/>
</dbReference>
<dbReference type="AlphaFoldDB" id="A0AAE4CN36"/>
<dbReference type="InterPro" id="IPR011059">
    <property type="entry name" value="Metal-dep_hydrolase_composite"/>
</dbReference>
<dbReference type="GO" id="GO:0016810">
    <property type="term" value="F:hydrolase activity, acting on carbon-nitrogen (but not peptide) bonds"/>
    <property type="evidence" value="ECO:0007669"/>
    <property type="project" value="InterPro"/>
</dbReference>
<evidence type="ECO:0000259" key="2">
    <source>
        <dbReference type="Pfam" id="PF01979"/>
    </source>
</evidence>
<dbReference type="EMBL" id="JAVDXW010000001">
    <property type="protein sequence ID" value="MDR7300253.1"/>
    <property type="molecule type" value="Genomic_DNA"/>
</dbReference>
<organism evidence="3 4">
    <name type="scientific">Haloactinomyces albus</name>
    <dbReference type="NCBI Taxonomy" id="1352928"/>
    <lineage>
        <taxon>Bacteria</taxon>
        <taxon>Bacillati</taxon>
        <taxon>Actinomycetota</taxon>
        <taxon>Actinomycetes</taxon>
        <taxon>Actinopolysporales</taxon>
        <taxon>Actinopolysporaceae</taxon>
        <taxon>Haloactinomyces</taxon>
    </lineage>
</organism>
<sequence>MERFWCERAWLPTGMTESVLVGVDTDGNITELRTGVLAPAGVERLPGVVLPGIANVHSHAFHRALRGRTHDGGGTFWTWRTEMYALAERLDPDNYLALARAVYAEMAVTGVSCVGEFHYVHHAPGGGHYADPNIMGEALREAARQAGVRLTVLDTCYLTGGIGQPLNRPQLRFGDGSAEGWAQRLDGLKDDDDTRIGAAVHSVRAVPRAQLPAVVAGAGPERPLHVHLSEQPAENEACVQAYGRTPAEILHEVGALTPRTTAVHATHLTPEDITLLGSSRAATCFCPTTEADLADGIGPARELADAGSSICLGSDQHAVVDPLLEARGLEAGERLRTGQRGRFSPAELVASLGERGHASLGWPRAGRIEVGAPADLVAVRTDTPNTAGCLPKQVPLVATAADVSTAVVSGHVVARDGVHERLGEIGPLLAEAIAALRDHDG</sequence>
<proteinExistence type="predicted"/>
<dbReference type="SUPFAM" id="SSF51338">
    <property type="entry name" value="Composite domain of metallo-dependent hydrolases"/>
    <property type="match status" value="1"/>
</dbReference>
<dbReference type="Pfam" id="PF01979">
    <property type="entry name" value="Amidohydro_1"/>
    <property type="match status" value="1"/>
</dbReference>
<dbReference type="NCBIfam" id="TIGR02022">
    <property type="entry name" value="hutF"/>
    <property type="match status" value="1"/>
</dbReference>
<accession>A0AAE4CN36</accession>
<evidence type="ECO:0000256" key="1">
    <source>
        <dbReference type="ARBA" id="ARBA00022801"/>
    </source>
</evidence>
<dbReference type="PANTHER" id="PTHR43794">
    <property type="entry name" value="AMINOHYDROLASE SSNA-RELATED"/>
    <property type="match status" value="1"/>
</dbReference>
<comment type="caution">
    <text evidence="3">The sequence shown here is derived from an EMBL/GenBank/DDBJ whole genome shotgun (WGS) entry which is preliminary data.</text>
</comment>
<reference evidence="3" key="1">
    <citation type="submission" date="2023-07" db="EMBL/GenBank/DDBJ databases">
        <title>Sequencing the genomes of 1000 actinobacteria strains.</title>
        <authorList>
            <person name="Klenk H.-P."/>
        </authorList>
    </citation>
    <scope>NUCLEOTIDE SEQUENCE</scope>
    <source>
        <strain evidence="3">DSM 45977</strain>
    </source>
</reference>
<protein>
    <submittedName>
        <fullName evidence="3">Formiminoglutamate deiminase</fullName>
    </submittedName>
</protein>
<gene>
    <name evidence="3" type="ORF">JOF55_000434</name>
</gene>
<dbReference type="Proteomes" id="UP001180845">
    <property type="component" value="Unassembled WGS sequence"/>
</dbReference>
<dbReference type="Gene3D" id="3.20.20.140">
    <property type="entry name" value="Metal-dependent hydrolases"/>
    <property type="match status" value="1"/>
</dbReference>
<dbReference type="PANTHER" id="PTHR43794:SF11">
    <property type="entry name" value="AMIDOHYDROLASE-RELATED DOMAIN-CONTAINING PROTEIN"/>
    <property type="match status" value="1"/>
</dbReference>
<dbReference type="Gene3D" id="2.30.40.10">
    <property type="entry name" value="Urease, subunit C, domain 1"/>
    <property type="match status" value="1"/>
</dbReference>
<dbReference type="InterPro" id="IPR010252">
    <property type="entry name" value="HutF"/>
</dbReference>
<keyword evidence="1" id="KW-0378">Hydrolase</keyword>
<evidence type="ECO:0000313" key="4">
    <source>
        <dbReference type="Proteomes" id="UP001180845"/>
    </source>
</evidence>
<name>A0AAE4CN36_9ACTN</name>
<dbReference type="NCBIfam" id="NF006681">
    <property type="entry name" value="PRK09229.1-2"/>
    <property type="match status" value="1"/>
</dbReference>
<dbReference type="InterPro" id="IPR006680">
    <property type="entry name" value="Amidohydro-rel"/>
</dbReference>
<keyword evidence="4" id="KW-1185">Reference proteome</keyword>